<comment type="caution">
    <text evidence="1">The sequence shown here is derived from an EMBL/GenBank/DDBJ whole genome shotgun (WGS) entry which is preliminary data.</text>
</comment>
<sequence>MGFFVGEWFKKGNDLELNNSLSIDERKRRVKEGASMVLDDINSVLAQDDRIKYKKEYRYYTEMTYNSIGYDYIDELEHFDLTIYKDTNIVTIYNKNGDFASNRDFFEREIYPSIMPTKDYYPFIQYDIDSTIEIKNNDGKAIYTHDIRVEDWAYGCLHFANNTMLLGLDFNIFYFRQVGKDVYFINVPFAT</sequence>
<accession>A0A6B0HLL9</accession>
<reference evidence="1 2" key="1">
    <citation type="submission" date="2019-12" db="EMBL/GenBank/DDBJ databases">
        <title>Multi-Generational Helicobacter saguini Isolates.</title>
        <authorList>
            <person name="Mannion A."/>
            <person name="Shen Z."/>
            <person name="Fox J.G."/>
        </authorList>
    </citation>
    <scope>NUCLEOTIDE SEQUENCE [LARGE SCALE GENOMIC DNA]</scope>
    <source>
        <strain evidence="2">16-048 (F4)</strain>
    </source>
</reference>
<protein>
    <submittedName>
        <fullName evidence="1">Uncharacterized protein</fullName>
    </submittedName>
</protein>
<name>A0A6B0HLL9_9HELI</name>
<proteinExistence type="predicted"/>
<evidence type="ECO:0000313" key="1">
    <source>
        <dbReference type="EMBL" id="MWV70086.1"/>
    </source>
</evidence>
<dbReference type="RefSeq" id="WP_160659352.1">
    <property type="nucleotide sequence ID" value="NZ_QBIU01000002.1"/>
</dbReference>
<dbReference type="EMBL" id="QBIU01000002">
    <property type="protein sequence ID" value="MWV70086.1"/>
    <property type="molecule type" value="Genomic_DNA"/>
</dbReference>
<dbReference type="AlphaFoldDB" id="A0A6B0HLL9"/>
<organism evidence="1 2">
    <name type="scientific">Helicobacter saguini</name>
    <dbReference type="NCBI Taxonomy" id="1548018"/>
    <lineage>
        <taxon>Bacteria</taxon>
        <taxon>Pseudomonadati</taxon>
        <taxon>Campylobacterota</taxon>
        <taxon>Epsilonproteobacteria</taxon>
        <taxon>Campylobacterales</taxon>
        <taxon>Helicobacteraceae</taxon>
        <taxon>Helicobacter</taxon>
    </lineage>
</organism>
<dbReference type="Proteomes" id="UP000477070">
    <property type="component" value="Unassembled WGS sequence"/>
</dbReference>
<evidence type="ECO:0000313" key="2">
    <source>
        <dbReference type="Proteomes" id="UP000477070"/>
    </source>
</evidence>
<gene>
    <name evidence="1" type="ORF">DCO61_08770</name>
</gene>